<keyword evidence="3" id="KW-0472">Membrane</keyword>
<comment type="caution">
    <text evidence="6">The sequence shown here is derived from an EMBL/GenBank/DDBJ whole genome shotgun (WGS) entry which is preliminary data.</text>
</comment>
<evidence type="ECO:0000256" key="3">
    <source>
        <dbReference type="ARBA" id="ARBA00023136"/>
    </source>
</evidence>
<feature type="region of interest" description="Disordered" evidence="5">
    <location>
        <begin position="106"/>
        <end position="135"/>
    </location>
</feature>
<dbReference type="GO" id="GO:0005765">
    <property type="term" value="C:lysosomal membrane"/>
    <property type="evidence" value="ECO:0007669"/>
    <property type="project" value="UniProtKB-SubCell"/>
</dbReference>
<dbReference type="Pfam" id="PF10167">
    <property type="entry name" value="BORCS8"/>
    <property type="match status" value="1"/>
</dbReference>
<keyword evidence="4" id="KW-0458">Lysosome</keyword>
<evidence type="ECO:0000256" key="2">
    <source>
        <dbReference type="ARBA" id="ARBA00010463"/>
    </source>
</evidence>
<evidence type="ECO:0000256" key="4">
    <source>
        <dbReference type="ARBA" id="ARBA00023228"/>
    </source>
</evidence>
<organism evidence="6 7">
    <name type="scientific">Quillaja saponaria</name>
    <name type="common">Soap bark tree</name>
    <dbReference type="NCBI Taxonomy" id="32244"/>
    <lineage>
        <taxon>Eukaryota</taxon>
        <taxon>Viridiplantae</taxon>
        <taxon>Streptophyta</taxon>
        <taxon>Embryophyta</taxon>
        <taxon>Tracheophyta</taxon>
        <taxon>Spermatophyta</taxon>
        <taxon>Magnoliopsida</taxon>
        <taxon>eudicotyledons</taxon>
        <taxon>Gunneridae</taxon>
        <taxon>Pentapetalae</taxon>
        <taxon>rosids</taxon>
        <taxon>fabids</taxon>
        <taxon>Fabales</taxon>
        <taxon>Quillajaceae</taxon>
        <taxon>Quillaja</taxon>
    </lineage>
</organism>
<evidence type="ECO:0000256" key="5">
    <source>
        <dbReference type="SAM" id="MobiDB-lite"/>
    </source>
</evidence>
<comment type="subcellular location">
    <subcellularLocation>
        <location evidence="1">Lysosome membrane</location>
    </subcellularLocation>
</comment>
<dbReference type="InterPro" id="IPR019320">
    <property type="entry name" value="BORCS8"/>
</dbReference>
<feature type="compositionally biased region" description="Polar residues" evidence="5">
    <location>
        <begin position="112"/>
        <end position="135"/>
    </location>
</feature>
<feature type="region of interest" description="Disordered" evidence="5">
    <location>
        <begin position="172"/>
        <end position="199"/>
    </location>
</feature>
<dbReference type="EMBL" id="JARAOO010000003">
    <property type="protein sequence ID" value="KAJ7975026.1"/>
    <property type="molecule type" value="Genomic_DNA"/>
</dbReference>
<evidence type="ECO:0000313" key="7">
    <source>
        <dbReference type="Proteomes" id="UP001163823"/>
    </source>
</evidence>
<reference evidence="6" key="1">
    <citation type="journal article" date="2023" name="Science">
        <title>Elucidation of the pathway for biosynthesis of saponin adjuvants from the soapbark tree.</title>
        <authorList>
            <person name="Reed J."/>
            <person name="Orme A."/>
            <person name="El-Demerdash A."/>
            <person name="Owen C."/>
            <person name="Martin L.B.B."/>
            <person name="Misra R.C."/>
            <person name="Kikuchi S."/>
            <person name="Rejzek M."/>
            <person name="Martin A.C."/>
            <person name="Harkess A."/>
            <person name="Leebens-Mack J."/>
            <person name="Louveau T."/>
            <person name="Stephenson M.J."/>
            <person name="Osbourn A."/>
        </authorList>
    </citation>
    <scope>NUCLEOTIDE SEQUENCE</scope>
    <source>
        <strain evidence="6">S10</strain>
    </source>
</reference>
<keyword evidence="7" id="KW-1185">Reference proteome</keyword>
<comment type="similarity">
    <text evidence="2">Belongs to the BORCS8 family.</text>
</comment>
<evidence type="ECO:0000256" key="1">
    <source>
        <dbReference type="ARBA" id="ARBA00004656"/>
    </source>
</evidence>
<dbReference type="AlphaFoldDB" id="A0AAD7Q534"/>
<dbReference type="KEGG" id="qsa:O6P43_005002"/>
<dbReference type="PANTHER" id="PTHR21146:SF0">
    <property type="entry name" value="BLOC-1-RELATED COMPLEX SUBUNIT 8"/>
    <property type="match status" value="1"/>
</dbReference>
<accession>A0AAD7Q534</accession>
<evidence type="ECO:0000313" key="6">
    <source>
        <dbReference type="EMBL" id="KAJ7975026.1"/>
    </source>
</evidence>
<sequence>MHGFSTVDGFVEISECLAEMIKFVANEPSVGLLYIQQHTKKAVPNVIHLKNNVAEKFHETTLHTEDLEDSITMVRSMKECGFPIVDEMIRDIKKSMVIMKTKRPRRGLINHPASNLQAGKTSSRSAFDSQEGSRRSGNYFSTVLKSAKEKASTLKWPQPSLLLSATSSGTSSSLLGTEADELPLSGQGEDQSRKHEEQADLNIFGHKLLSVSEKFDDFKADKEAQLEEWLEGNSK</sequence>
<gene>
    <name evidence="6" type="ORF">O6P43_005002</name>
</gene>
<protein>
    <submittedName>
        <fullName evidence="6">MEF2BNB-like protein</fullName>
    </submittedName>
</protein>
<dbReference type="PANTHER" id="PTHR21146">
    <property type="entry name" value="MEF2B PROTEIN"/>
    <property type="match status" value="1"/>
</dbReference>
<proteinExistence type="inferred from homology"/>
<name>A0AAD7Q534_QUISA</name>
<dbReference type="Proteomes" id="UP001163823">
    <property type="component" value="Chromosome 3"/>
</dbReference>